<accession>A0A7W7MRH5</accession>
<dbReference type="Proteomes" id="UP000578112">
    <property type="component" value="Unassembled WGS sequence"/>
</dbReference>
<reference evidence="1 2" key="1">
    <citation type="submission" date="2020-08" db="EMBL/GenBank/DDBJ databases">
        <title>Sequencing the genomes of 1000 actinobacteria strains.</title>
        <authorList>
            <person name="Klenk H.-P."/>
        </authorList>
    </citation>
    <scope>NUCLEOTIDE SEQUENCE [LARGE SCALE GENOMIC DNA]</scope>
    <source>
        <strain evidence="1 2">DSM 43149</strain>
    </source>
</reference>
<comment type="caution">
    <text evidence="1">The sequence shown here is derived from an EMBL/GenBank/DDBJ whole genome shotgun (WGS) entry which is preliminary data.</text>
</comment>
<dbReference type="EMBL" id="JACHNH010000001">
    <property type="protein sequence ID" value="MBB4764243.1"/>
    <property type="molecule type" value="Genomic_DNA"/>
</dbReference>
<organism evidence="1 2">
    <name type="scientific">Actinoplanes digitatis</name>
    <dbReference type="NCBI Taxonomy" id="1868"/>
    <lineage>
        <taxon>Bacteria</taxon>
        <taxon>Bacillati</taxon>
        <taxon>Actinomycetota</taxon>
        <taxon>Actinomycetes</taxon>
        <taxon>Micromonosporales</taxon>
        <taxon>Micromonosporaceae</taxon>
        <taxon>Actinoplanes</taxon>
    </lineage>
</organism>
<sequence>MEIMAASVLAVSLPAELYGPLLPGPAERRLVTVRTDDALAVYDLDRLAAGDGAPAVTFPAPWPRLASGVDVVAPGLDLAVFTGLHAVRAVAPDGATRWEIGHACWACEDFHESAEEYAGDGEHRHPDSGSAGFDADGRAVWVHVRAPLACDEDEDAGDDPRGESGVEAWLVIDAADGEVLARADPGTYAAGSEHIPHPGPGVMGLSVGEGQDGAPALWGHRQGDHLRIDRLDGDDRILLAAGPGGHTFLTIGHERREELAVHRSSDHAVLGTVSAGDLAPAAPSAGWDYGCGVVDDRTLIAGTSDDADGVVARHWLIDVETLEVRALRYPIGAGSNPFGLGDGTWVTSGPGPGDVHVWRLPEVLE</sequence>
<protein>
    <submittedName>
        <fullName evidence="1">Uncharacterized protein</fullName>
    </submittedName>
</protein>
<evidence type="ECO:0000313" key="1">
    <source>
        <dbReference type="EMBL" id="MBB4764243.1"/>
    </source>
</evidence>
<keyword evidence="2" id="KW-1185">Reference proteome</keyword>
<name>A0A7W7MRH5_9ACTN</name>
<evidence type="ECO:0000313" key="2">
    <source>
        <dbReference type="Proteomes" id="UP000578112"/>
    </source>
</evidence>
<gene>
    <name evidence="1" type="ORF">BJ971_004799</name>
</gene>
<proteinExistence type="predicted"/>
<dbReference type="RefSeq" id="WP_184995449.1">
    <property type="nucleotide sequence ID" value="NZ_BOMK01000048.1"/>
</dbReference>
<dbReference type="AlphaFoldDB" id="A0A7W7MRH5"/>